<protein>
    <submittedName>
        <fullName evidence="2">Uncharacterized protein</fullName>
    </submittedName>
</protein>
<feature type="compositionally biased region" description="Basic and acidic residues" evidence="1">
    <location>
        <begin position="99"/>
        <end position="113"/>
    </location>
</feature>
<feature type="region of interest" description="Disordered" evidence="1">
    <location>
        <begin position="154"/>
        <end position="283"/>
    </location>
</feature>
<reference evidence="2 3" key="1">
    <citation type="journal article" date="2012" name="Genome Biol.">
        <title>Genome and low-iron response of an oceanic diatom adapted to chronic iron limitation.</title>
        <authorList>
            <person name="Lommer M."/>
            <person name="Specht M."/>
            <person name="Roy A.S."/>
            <person name="Kraemer L."/>
            <person name="Andreson R."/>
            <person name="Gutowska M.A."/>
            <person name="Wolf J."/>
            <person name="Bergner S.V."/>
            <person name="Schilhabel M.B."/>
            <person name="Klostermeier U.C."/>
            <person name="Beiko R.G."/>
            <person name="Rosenstiel P."/>
            <person name="Hippler M."/>
            <person name="Laroche J."/>
        </authorList>
    </citation>
    <scope>NUCLEOTIDE SEQUENCE [LARGE SCALE GENOMIC DNA]</scope>
    <source>
        <strain evidence="2 3">CCMP1005</strain>
    </source>
</reference>
<gene>
    <name evidence="2" type="ORF">THAOC_01934</name>
</gene>
<evidence type="ECO:0000256" key="1">
    <source>
        <dbReference type="SAM" id="MobiDB-lite"/>
    </source>
</evidence>
<feature type="compositionally biased region" description="Basic and acidic residues" evidence="1">
    <location>
        <begin position="195"/>
        <end position="241"/>
    </location>
</feature>
<dbReference type="Proteomes" id="UP000266841">
    <property type="component" value="Unassembled WGS sequence"/>
</dbReference>
<dbReference type="AlphaFoldDB" id="K0TMK2"/>
<keyword evidence="3" id="KW-1185">Reference proteome</keyword>
<feature type="region of interest" description="Disordered" evidence="1">
    <location>
        <begin position="32"/>
        <end position="113"/>
    </location>
</feature>
<name>K0TMK2_THAOC</name>
<evidence type="ECO:0000313" key="2">
    <source>
        <dbReference type="EMBL" id="EJK76311.1"/>
    </source>
</evidence>
<dbReference type="EMBL" id="AGNL01002326">
    <property type="protein sequence ID" value="EJK76311.1"/>
    <property type="molecule type" value="Genomic_DNA"/>
</dbReference>
<feature type="compositionally biased region" description="Basic and acidic residues" evidence="1">
    <location>
        <begin position="258"/>
        <end position="270"/>
    </location>
</feature>
<proteinExistence type="predicted"/>
<feature type="compositionally biased region" description="Gly residues" evidence="1">
    <location>
        <begin position="248"/>
        <end position="257"/>
    </location>
</feature>
<sequence>AWASAAVRRLRRLASLAGRRDGCPVNLARPCSEEGHAETRDGRPRLRLIGGDTANPPAVVGRAPLRHNGRGAGILPRDGREVGGDRHGPLAGQPELDTAGDRAGEVPQEDRREDVRGVLVPALLEAEGALREGGMGDHRLRGVRVSLTPVLPPSVCQAANKTDSRRPRKLPAKPPGHGRSNSQQPEGIQIPVRNVHREEGRRVSHVEVRQRQGTGRRDGTGRHREGERIPETGDVRPEPRGGRATPRGRGGLSVGLGEGRRFGKPDRERPGIAGGPRASLMLH</sequence>
<organism evidence="2 3">
    <name type="scientific">Thalassiosira oceanica</name>
    <name type="common">Marine diatom</name>
    <dbReference type="NCBI Taxonomy" id="159749"/>
    <lineage>
        <taxon>Eukaryota</taxon>
        <taxon>Sar</taxon>
        <taxon>Stramenopiles</taxon>
        <taxon>Ochrophyta</taxon>
        <taxon>Bacillariophyta</taxon>
        <taxon>Coscinodiscophyceae</taxon>
        <taxon>Thalassiosirophycidae</taxon>
        <taxon>Thalassiosirales</taxon>
        <taxon>Thalassiosiraceae</taxon>
        <taxon>Thalassiosira</taxon>
    </lineage>
</organism>
<feature type="non-terminal residue" evidence="2">
    <location>
        <position position="1"/>
    </location>
</feature>
<accession>K0TMK2</accession>
<evidence type="ECO:0000313" key="3">
    <source>
        <dbReference type="Proteomes" id="UP000266841"/>
    </source>
</evidence>
<feature type="compositionally biased region" description="Basic and acidic residues" evidence="1">
    <location>
        <begin position="77"/>
        <end position="88"/>
    </location>
</feature>
<feature type="compositionally biased region" description="Basic and acidic residues" evidence="1">
    <location>
        <begin position="32"/>
        <end position="44"/>
    </location>
</feature>
<comment type="caution">
    <text evidence="2">The sequence shown here is derived from an EMBL/GenBank/DDBJ whole genome shotgun (WGS) entry which is preliminary data.</text>
</comment>